<dbReference type="RefSeq" id="WP_079724111.1">
    <property type="nucleotide sequence ID" value="NZ_BMCL01000002.1"/>
</dbReference>
<dbReference type="STRING" id="428993.SAMN06296058_1855"/>
<proteinExistence type="predicted"/>
<evidence type="ECO:0000313" key="2">
    <source>
        <dbReference type="EMBL" id="SKC65153.1"/>
    </source>
</evidence>
<dbReference type="EMBL" id="FUZV01000001">
    <property type="protein sequence ID" value="SKC65153.1"/>
    <property type="molecule type" value="Genomic_DNA"/>
</dbReference>
<dbReference type="InterPro" id="IPR004360">
    <property type="entry name" value="Glyas_Fos-R_dOase_dom"/>
</dbReference>
<dbReference type="InterPro" id="IPR037523">
    <property type="entry name" value="VOC_core"/>
</dbReference>
<accession>A0A1T5KNB2</accession>
<sequence length="123" mass="13565">MTAGLRNLVPFVHVQDVARSIAFYEKLGFVLQKTHAEPGTTQPIWAWLEGGHGQLMLGQSSGPIDAGQQAVLFYLYFEDVKATHAELAAAGLPVGPLRFPFYCPQGEFRLHDPDDYVLLLAHS</sequence>
<dbReference type="PROSITE" id="PS51819">
    <property type="entry name" value="VOC"/>
    <property type="match status" value="1"/>
</dbReference>
<gene>
    <name evidence="2" type="ORF">SAMN06296058_1855</name>
</gene>
<keyword evidence="2" id="KW-0560">Oxidoreductase</keyword>
<keyword evidence="3" id="KW-1185">Reference proteome</keyword>
<protein>
    <submittedName>
        <fullName evidence="2">Glyoxalase/Bleomycin resistance protein/Dioxygenase superfamily protein</fullName>
    </submittedName>
</protein>
<dbReference type="AlphaFoldDB" id="A0A1T5KNB2"/>
<evidence type="ECO:0000313" key="3">
    <source>
        <dbReference type="Proteomes" id="UP000190341"/>
    </source>
</evidence>
<organism evidence="2 3">
    <name type="scientific">Pseudoxanthomonas indica</name>
    <dbReference type="NCBI Taxonomy" id="428993"/>
    <lineage>
        <taxon>Bacteria</taxon>
        <taxon>Pseudomonadati</taxon>
        <taxon>Pseudomonadota</taxon>
        <taxon>Gammaproteobacteria</taxon>
        <taxon>Lysobacterales</taxon>
        <taxon>Lysobacteraceae</taxon>
        <taxon>Pseudoxanthomonas</taxon>
    </lineage>
</organism>
<dbReference type="GO" id="GO:0051213">
    <property type="term" value="F:dioxygenase activity"/>
    <property type="evidence" value="ECO:0007669"/>
    <property type="project" value="UniProtKB-KW"/>
</dbReference>
<dbReference type="InterPro" id="IPR029068">
    <property type="entry name" value="Glyas_Bleomycin-R_OHBP_Dase"/>
</dbReference>
<keyword evidence="2" id="KW-0223">Dioxygenase</keyword>
<dbReference type="Pfam" id="PF00903">
    <property type="entry name" value="Glyoxalase"/>
    <property type="match status" value="1"/>
</dbReference>
<dbReference type="SUPFAM" id="SSF54593">
    <property type="entry name" value="Glyoxalase/Bleomycin resistance protein/Dihydroxybiphenyl dioxygenase"/>
    <property type="match status" value="1"/>
</dbReference>
<dbReference type="Gene3D" id="3.10.180.10">
    <property type="entry name" value="2,3-Dihydroxybiphenyl 1,2-Dioxygenase, domain 1"/>
    <property type="match status" value="1"/>
</dbReference>
<reference evidence="2 3" key="1">
    <citation type="submission" date="2017-02" db="EMBL/GenBank/DDBJ databases">
        <authorList>
            <person name="Peterson S.W."/>
        </authorList>
    </citation>
    <scope>NUCLEOTIDE SEQUENCE [LARGE SCALE GENOMIC DNA]</scope>
    <source>
        <strain evidence="2 3">P15</strain>
    </source>
</reference>
<evidence type="ECO:0000259" key="1">
    <source>
        <dbReference type="PROSITE" id="PS51819"/>
    </source>
</evidence>
<name>A0A1T5KNB2_9GAMM</name>
<dbReference type="OrthoDB" id="284897at2"/>
<feature type="domain" description="VOC" evidence="1">
    <location>
        <begin position="4"/>
        <end position="123"/>
    </location>
</feature>
<dbReference type="Proteomes" id="UP000190341">
    <property type="component" value="Unassembled WGS sequence"/>
</dbReference>